<feature type="region of interest" description="Disordered" evidence="1">
    <location>
        <begin position="1"/>
        <end position="33"/>
    </location>
</feature>
<evidence type="ECO:0000313" key="3">
    <source>
        <dbReference type="Proteomes" id="UP000095023"/>
    </source>
</evidence>
<evidence type="ECO:0000313" key="2">
    <source>
        <dbReference type="EMBL" id="ODV92012.1"/>
    </source>
</evidence>
<name>A0A1E4TJT7_9ASCO</name>
<gene>
    <name evidence="2" type="ORF">CANCADRAFT_42631</name>
</gene>
<dbReference type="EMBL" id="KV453841">
    <property type="protein sequence ID" value="ODV92012.1"/>
    <property type="molecule type" value="Genomic_DNA"/>
</dbReference>
<keyword evidence="3" id="KW-1185">Reference proteome</keyword>
<proteinExistence type="predicted"/>
<sequence>MDKYLVKRLKTPKQSDVKLSPRKKAQKRKKISPKEPEIAHLFSMQKTISQNIDARFDEALYEEGVVLFDDYTNDVMEYLRTHKPDYSLRDSPDAVAFLVPDRFVSVLIALSIGTLGDIEPKEEASDAVKTQSHDRNNALRMKSVELLQKIYTVFGPYALIPVLSFRARTTGMDRNNTHSYLTNARQKSLWDLTYDSNGSREAAIWPLICYLVKLVEQYSSLPKYTVVASTASWFLNILADVLEYDTLSMINSPQKLILRTYIVGESFIAKIRWNHVMEQMFAEDDSKQNLDAVKKSFTDLELYTRVEDPEHEEYTASKQIERTVDYANVCNRFLKLCVKAAVYAKNMRQRIGGDISALVHSFARCMGAKPFTADTLFLLCDFQYDSSDIYSDGEYTTVRVYWDIISHIAKEYYQYYDADLYTECNPVKRLIEEMAAQKSSYVGDIKSAEAVLAVVRIALRLHLSVPGAELIDDKYLDDSLKTLIDSFTFDTEDKLDRIVADIKLDNQRSHKL</sequence>
<dbReference type="Proteomes" id="UP000095023">
    <property type="component" value="Unassembled WGS sequence"/>
</dbReference>
<organism evidence="2 3">
    <name type="scientific">Tortispora caseinolytica NRRL Y-17796</name>
    <dbReference type="NCBI Taxonomy" id="767744"/>
    <lineage>
        <taxon>Eukaryota</taxon>
        <taxon>Fungi</taxon>
        <taxon>Dikarya</taxon>
        <taxon>Ascomycota</taxon>
        <taxon>Saccharomycotina</taxon>
        <taxon>Trigonopsidomycetes</taxon>
        <taxon>Trigonopsidales</taxon>
        <taxon>Trigonopsidaceae</taxon>
        <taxon>Tortispora</taxon>
    </lineage>
</organism>
<dbReference type="AlphaFoldDB" id="A0A1E4TJT7"/>
<accession>A0A1E4TJT7</accession>
<feature type="compositionally biased region" description="Basic residues" evidence="1">
    <location>
        <begin position="20"/>
        <end position="31"/>
    </location>
</feature>
<reference evidence="3" key="1">
    <citation type="submission" date="2016-02" db="EMBL/GenBank/DDBJ databases">
        <title>Comparative genomics of biotechnologically important yeasts.</title>
        <authorList>
            <consortium name="DOE Joint Genome Institute"/>
            <person name="Riley R."/>
            <person name="Haridas S."/>
            <person name="Wolfe K.H."/>
            <person name="Lopes M.R."/>
            <person name="Hittinger C.T."/>
            <person name="Goker M."/>
            <person name="Salamov A."/>
            <person name="Wisecaver J."/>
            <person name="Long T.M."/>
            <person name="Aerts A.L."/>
            <person name="Barry K."/>
            <person name="Choi C."/>
            <person name="Clum A."/>
            <person name="Coughlan A.Y."/>
            <person name="Deshpande S."/>
            <person name="Douglass A.P."/>
            <person name="Hanson S.J."/>
            <person name="Klenk H.-P."/>
            <person name="Labutti K."/>
            <person name="Lapidus A."/>
            <person name="Lindquist E."/>
            <person name="Lipzen A."/>
            <person name="Meier-Kolthoff J.P."/>
            <person name="Ohm R.A."/>
            <person name="Otillar R.P."/>
            <person name="Pangilinan J."/>
            <person name="Peng Y."/>
            <person name="Rokas A."/>
            <person name="Rosa C.A."/>
            <person name="Scheuner C."/>
            <person name="Sibirny A.A."/>
            <person name="Slot J.C."/>
            <person name="Stielow J.B."/>
            <person name="Sun H."/>
            <person name="Kurtzman C.P."/>
            <person name="Blackwell M."/>
            <person name="Jeffries T.W."/>
            <person name="Grigoriev I.V."/>
        </authorList>
    </citation>
    <scope>NUCLEOTIDE SEQUENCE [LARGE SCALE GENOMIC DNA]</scope>
    <source>
        <strain evidence="3">NRRL Y-17796</strain>
    </source>
</reference>
<feature type="compositionally biased region" description="Basic residues" evidence="1">
    <location>
        <begin position="1"/>
        <end position="11"/>
    </location>
</feature>
<protein>
    <submittedName>
        <fullName evidence="2">Uncharacterized protein</fullName>
    </submittedName>
</protein>
<evidence type="ECO:0000256" key="1">
    <source>
        <dbReference type="SAM" id="MobiDB-lite"/>
    </source>
</evidence>